<evidence type="ECO:0000313" key="1">
    <source>
        <dbReference type="EMBL" id="SGY48576.1"/>
    </source>
</evidence>
<dbReference type="AlphaFoldDB" id="A0A2X0MYJ5"/>
<gene>
    <name evidence="1" type="primary">BQ5605_C001g00664</name>
    <name evidence="1" type="ORF">BQ5605_C001G00664</name>
</gene>
<organism evidence="1 2">
    <name type="scientific">Microbotryum silenes-dioicae</name>
    <dbReference type="NCBI Taxonomy" id="796604"/>
    <lineage>
        <taxon>Eukaryota</taxon>
        <taxon>Fungi</taxon>
        <taxon>Dikarya</taxon>
        <taxon>Basidiomycota</taxon>
        <taxon>Pucciniomycotina</taxon>
        <taxon>Microbotryomycetes</taxon>
        <taxon>Microbotryales</taxon>
        <taxon>Microbotryaceae</taxon>
        <taxon>Microbotryum</taxon>
    </lineage>
</organism>
<proteinExistence type="predicted"/>
<protein>
    <submittedName>
        <fullName evidence="1">BQ5605_C001g00664 protein</fullName>
    </submittedName>
</protein>
<evidence type="ECO:0000313" key="2">
    <source>
        <dbReference type="Proteomes" id="UP000249464"/>
    </source>
</evidence>
<keyword evidence="2" id="KW-1185">Reference proteome</keyword>
<sequence length="123" mass="13992">MAPRATEGERAWLDIDSHLIDLIRDESGQWRVRCELCNKHYKLPGRYRSLDGPTRAFNSSTVDSRYRCNEAAFELIGTDREVQAGFGFDANRQPANIDMPMAGRFCTGQFQALYSPACRIDVQ</sequence>
<dbReference type="EMBL" id="FQNC01000043">
    <property type="protein sequence ID" value="SGY48576.1"/>
    <property type="molecule type" value="Genomic_DNA"/>
</dbReference>
<name>A0A2X0MYJ5_9BASI</name>
<accession>A0A2X0MYJ5</accession>
<dbReference type="Proteomes" id="UP000249464">
    <property type="component" value="Unassembled WGS sequence"/>
</dbReference>
<reference evidence="1 2" key="1">
    <citation type="submission" date="2016-11" db="EMBL/GenBank/DDBJ databases">
        <authorList>
            <person name="Jaros S."/>
            <person name="Januszkiewicz K."/>
            <person name="Wedrychowicz H."/>
        </authorList>
    </citation>
    <scope>NUCLEOTIDE SEQUENCE [LARGE SCALE GENOMIC DNA]</scope>
</reference>